<sequence length="688" mass="70478">MSTQPEHAVKEWISGFGVNVPRGATAPDPASLQAAAAGLAPPLVVKAYGPGLLHKSDAGAVRLGLDSPRAAAEAAAEMLARGIVPDGFLVEEQADSGVEVIVGAVRDPAFGPVLLAGLGGVWTEVLRDTALRLCPITEADARSMLDELRGRALLDGFRGGPPVDRDALVKVLLAVGGPGGVVESLDNRLTEFELNPVICGPSGAVAVDARLLTTEEPPAPSQKTRDTDFERLFAPRGVAVVGASTKRPGFGNMFLNFYKAAGFTGRLVAVHPTAPDIDGVPCVPSLSGADVDYALVAVPAARCADVVREAAGIPFVQVMSGGFREMGEPTLEEDLLAAAQTAGVRLLGPNCMGVYSPAGGQTFLGGAQGRPGRIAVVSQSGGLAGEVIKVGERRGLAFSKVATVGNSADVTPAELLRFLAADDDTAVIGLYLEDPRDGRGLYEALTTLRKPVVALVGGRSGQGRKAAASHTGGMISDTRVWSALAEQTGITLVTSQDDLIGALDLLDLHAQRPAPDNPGVLVIGPSGGASVLAADVFDTAGLDLSPLPAPATAALRDLGLGAGSSLANPLEIPVGPQGNPELIQRAVTAILAAHPYPDVIAHVNVQSFFTFGDSADPLLAYTRSVGALQQELAATRITLVIRNAECAPPGVEDAVRELARASGVPVYRNMEAASVAVTAGKRSAHGTA</sequence>
<dbReference type="InterPro" id="IPR003781">
    <property type="entry name" value="CoA-bd"/>
</dbReference>
<dbReference type="Pfam" id="PF13380">
    <property type="entry name" value="CoA_binding_2"/>
    <property type="match status" value="1"/>
</dbReference>
<dbReference type="Gene3D" id="3.30.470.20">
    <property type="entry name" value="ATP-grasp fold, B domain"/>
    <property type="match status" value="1"/>
</dbReference>
<dbReference type="InterPro" id="IPR036291">
    <property type="entry name" value="NAD(P)-bd_dom_sf"/>
</dbReference>
<dbReference type="InterPro" id="IPR013815">
    <property type="entry name" value="ATP_grasp_subdomain_1"/>
</dbReference>
<dbReference type="Proteomes" id="UP001596074">
    <property type="component" value="Unassembled WGS sequence"/>
</dbReference>
<gene>
    <name evidence="2" type="ORF">ACFPZN_39305</name>
</gene>
<dbReference type="InterPro" id="IPR032875">
    <property type="entry name" value="Succ_CoA_lig_flav_dom"/>
</dbReference>
<dbReference type="SUPFAM" id="SSF52210">
    <property type="entry name" value="Succinyl-CoA synthetase domains"/>
    <property type="match status" value="2"/>
</dbReference>
<name>A0ABW1ACZ2_9ACTN</name>
<dbReference type="Gene3D" id="3.40.50.720">
    <property type="entry name" value="NAD(P)-binding Rossmann-like Domain"/>
    <property type="match status" value="1"/>
</dbReference>
<evidence type="ECO:0000259" key="1">
    <source>
        <dbReference type="SMART" id="SM00881"/>
    </source>
</evidence>
<dbReference type="PANTHER" id="PTHR42793">
    <property type="entry name" value="COA BINDING DOMAIN CONTAINING PROTEIN"/>
    <property type="match status" value="1"/>
</dbReference>
<keyword evidence="2" id="KW-0436">Ligase</keyword>
<dbReference type="RefSeq" id="WP_378287656.1">
    <property type="nucleotide sequence ID" value="NZ_JBHSON010000074.1"/>
</dbReference>
<accession>A0ABW1ACZ2</accession>
<comment type="caution">
    <text evidence="2">The sequence shown here is derived from an EMBL/GenBank/DDBJ whole genome shotgun (WGS) entry which is preliminary data.</text>
</comment>
<keyword evidence="3" id="KW-1185">Reference proteome</keyword>
<dbReference type="Gene3D" id="3.40.50.261">
    <property type="entry name" value="Succinyl-CoA synthetase domains"/>
    <property type="match status" value="2"/>
</dbReference>
<dbReference type="SUPFAM" id="SSF51735">
    <property type="entry name" value="NAD(P)-binding Rossmann-fold domains"/>
    <property type="match status" value="1"/>
</dbReference>
<dbReference type="PANTHER" id="PTHR42793:SF1">
    <property type="entry name" value="PEPTIDYL-LYSINE N-ACETYLTRANSFERASE PATZ"/>
    <property type="match status" value="1"/>
</dbReference>
<dbReference type="InterPro" id="IPR016102">
    <property type="entry name" value="Succinyl-CoA_synth-like"/>
</dbReference>
<dbReference type="EMBL" id="JBHSON010000074">
    <property type="protein sequence ID" value="MFC5751700.1"/>
    <property type="molecule type" value="Genomic_DNA"/>
</dbReference>
<feature type="domain" description="CoA-binding" evidence="1">
    <location>
        <begin position="232"/>
        <end position="323"/>
    </location>
</feature>
<organism evidence="2 3">
    <name type="scientific">Actinomadura rugatobispora</name>
    <dbReference type="NCBI Taxonomy" id="1994"/>
    <lineage>
        <taxon>Bacteria</taxon>
        <taxon>Bacillati</taxon>
        <taxon>Actinomycetota</taxon>
        <taxon>Actinomycetes</taxon>
        <taxon>Streptosporangiales</taxon>
        <taxon>Thermomonosporaceae</taxon>
        <taxon>Actinomadura</taxon>
    </lineage>
</organism>
<proteinExistence type="predicted"/>
<dbReference type="SUPFAM" id="SSF56059">
    <property type="entry name" value="Glutathione synthetase ATP-binding domain-like"/>
    <property type="match status" value="1"/>
</dbReference>
<protein>
    <submittedName>
        <fullName evidence="2">Acetate--CoA ligase family protein</fullName>
    </submittedName>
</protein>
<dbReference type="GO" id="GO:0016874">
    <property type="term" value="F:ligase activity"/>
    <property type="evidence" value="ECO:0007669"/>
    <property type="project" value="UniProtKB-KW"/>
</dbReference>
<dbReference type="Pfam" id="PF13549">
    <property type="entry name" value="ATP-grasp_5"/>
    <property type="match status" value="1"/>
</dbReference>
<evidence type="ECO:0000313" key="2">
    <source>
        <dbReference type="EMBL" id="MFC5751700.1"/>
    </source>
</evidence>
<dbReference type="Pfam" id="PF13607">
    <property type="entry name" value="Succ_CoA_lig"/>
    <property type="match status" value="1"/>
</dbReference>
<dbReference type="Gene3D" id="3.30.1490.20">
    <property type="entry name" value="ATP-grasp fold, A domain"/>
    <property type="match status" value="1"/>
</dbReference>
<dbReference type="SMART" id="SM00881">
    <property type="entry name" value="CoA_binding"/>
    <property type="match status" value="1"/>
</dbReference>
<evidence type="ECO:0000313" key="3">
    <source>
        <dbReference type="Proteomes" id="UP001596074"/>
    </source>
</evidence>
<reference evidence="3" key="1">
    <citation type="journal article" date="2019" name="Int. J. Syst. Evol. Microbiol.">
        <title>The Global Catalogue of Microorganisms (GCM) 10K type strain sequencing project: providing services to taxonomists for standard genome sequencing and annotation.</title>
        <authorList>
            <consortium name="The Broad Institute Genomics Platform"/>
            <consortium name="The Broad Institute Genome Sequencing Center for Infectious Disease"/>
            <person name="Wu L."/>
            <person name="Ma J."/>
        </authorList>
    </citation>
    <scope>NUCLEOTIDE SEQUENCE [LARGE SCALE GENOMIC DNA]</scope>
    <source>
        <strain evidence="3">KCTC 42087</strain>
    </source>
</reference>